<dbReference type="EMBL" id="PDZR01000002">
    <property type="protein sequence ID" value="PNG27209.1"/>
    <property type="molecule type" value="Genomic_DNA"/>
</dbReference>
<organism evidence="3 4">
    <name type="scientific">Methylocella silvestris</name>
    <dbReference type="NCBI Taxonomy" id="199596"/>
    <lineage>
        <taxon>Bacteria</taxon>
        <taxon>Pseudomonadati</taxon>
        <taxon>Pseudomonadota</taxon>
        <taxon>Alphaproteobacteria</taxon>
        <taxon>Hyphomicrobiales</taxon>
        <taxon>Beijerinckiaceae</taxon>
        <taxon>Methylocella</taxon>
    </lineage>
</organism>
<sequence length="89" mass="8727">MSKRLLLALAAAPLLFAGAALAESAGTSSGSAAGQNVQPSTAVQKQEGRSAEDQLTPAGGGAPGIPAKPGAQSGEMPKSNMNSNEKPPQ</sequence>
<feature type="signal peptide" evidence="2">
    <location>
        <begin position="1"/>
        <end position="22"/>
    </location>
</feature>
<gene>
    <name evidence="3" type="ORF">CR492_03740</name>
</gene>
<reference evidence="3 4" key="1">
    <citation type="submission" date="2017-10" db="EMBL/GenBank/DDBJ databases">
        <title>Genome announcement of Methylocella silvestris TVC from permafrost.</title>
        <authorList>
            <person name="Wang J."/>
            <person name="Geng K."/>
            <person name="Ul-Haque F."/>
            <person name="Crombie A.T."/>
            <person name="Street L.E."/>
            <person name="Wookey P.A."/>
            <person name="Murrell J.C."/>
            <person name="Pratscher J."/>
        </authorList>
    </citation>
    <scope>NUCLEOTIDE SEQUENCE [LARGE SCALE GENOMIC DNA]</scope>
    <source>
        <strain evidence="3 4">TVC</strain>
    </source>
</reference>
<feature type="compositionally biased region" description="Polar residues" evidence="1">
    <location>
        <begin position="79"/>
        <end position="89"/>
    </location>
</feature>
<feature type="region of interest" description="Disordered" evidence="1">
    <location>
        <begin position="22"/>
        <end position="89"/>
    </location>
</feature>
<name>A0A2J7TKB5_METSI</name>
<feature type="compositionally biased region" description="Polar residues" evidence="1">
    <location>
        <begin position="35"/>
        <end position="44"/>
    </location>
</feature>
<protein>
    <submittedName>
        <fullName evidence="3">Uncharacterized protein</fullName>
    </submittedName>
</protein>
<comment type="caution">
    <text evidence="3">The sequence shown here is derived from an EMBL/GenBank/DDBJ whole genome shotgun (WGS) entry which is preliminary data.</text>
</comment>
<accession>A0A2J7TKB5</accession>
<dbReference type="AlphaFoldDB" id="A0A2J7TKB5"/>
<feature type="compositionally biased region" description="Low complexity" evidence="1">
    <location>
        <begin position="22"/>
        <end position="34"/>
    </location>
</feature>
<feature type="chain" id="PRO_5014473838" evidence="2">
    <location>
        <begin position="23"/>
        <end position="89"/>
    </location>
</feature>
<evidence type="ECO:0000256" key="1">
    <source>
        <dbReference type="SAM" id="MobiDB-lite"/>
    </source>
</evidence>
<evidence type="ECO:0000313" key="4">
    <source>
        <dbReference type="Proteomes" id="UP000236286"/>
    </source>
</evidence>
<keyword evidence="2" id="KW-0732">Signal</keyword>
<dbReference type="RefSeq" id="WP_102842406.1">
    <property type="nucleotide sequence ID" value="NZ_PDZR01000002.1"/>
</dbReference>
<evidence type="ECO:0000313" key="3">
    <source>
        <dbReference type="EMBL" id="PNG27209.1"/>
    </source>
</evidence>
<proteinExistence type="predicted"/>
<dbReference type="Proteomes" id="UP000236286">
    <property type="component" value="Unassembled WGS sequence"/>
</dbReference>
<evidence type="ECO:0000256" key="2">
    <source>
        <dbReference type="SAM" id="SignalP"/>
    </source>
</evidence>